<gene>
    <name evidence="2" type="ORF">MERR_LOCUS26087</name>
</gene>
<reference evidence="2" key="1">
    <citation type="submission" date="2020-01" db="EMBL/GenBank/DDBJ databases">
        <authorList>
            <person name="Mishra B."/>
        </authorList>
    </citation>
    <scope>NUCLEOTIDE SEQUENCE [LARGE SCALE GENOMIC DNA]</scope>
</reference>
<dbReference type="Proteomes" id="UP000467841">
    <property type="component" value="Unassembled WGS sequence"/>
</dbReference>
<feature type="compositionally biased region" description="Basic and acidic residues" evidence="1">
    <location>
        <begin position="288"/>
        <end position="297"/>
    </location>
</feature>
<protein>
    <submittedName>
        <fullName evidence="2">Uncharacterized protein</fullName>
    </submittedName>
</protein>
<accession>A0A6D2JQF3</accession>
<feature type="region of interest" description="Disordered" evidence="1">
    <location>
        <begin position="217"/>
        <end position="354"/>
    </location>
</feature>
<feature type="compositionally biased region" description="Gly residues" evidence="1">
    <location>
        <begin position="303"/>
        <end position="317"/>
    </location>
</feature>
<proteinExistence type="predicted"/>
<feature type="region of interest" description="Disordered" evidence="1">
    <location>
        <begin position="103"/>
        <end position="162"/>
    </location>
</feature>
<organism evidence="2 3">
    <name type="scientific">Microthlaspi erraticum</name>
    <dbReference type="NCBI Taxonomy" id="1685480"/>
    <lineage>
        <taxon>Eukaryota</taxon>
        <taxon>Viridiplantae</taxon>
        <taxon>Streptophyta</taxon>
        <taxon>Embryophyta</taxon>
        <taxon>Tracheophyta</taxon>
        <taxon>Spermatophyta</taxon>
        <taxon>Magnoliopsida</taxon>
        <taxon>eudicotyledons</taxon>
        <taxon>Gunneridae</taxon>
        <taxon>Pentapetalae</taxon>
        <taxon>rosids</taxon>
        <taxon>malvids</taxon>
        <taxon>Brassicales</taxon>
        <taxon>Brassicaceae</taxon>
        <taxon>Coluteocarpeae</taxon>
        <taxon>Microthlaspi</taxon>
    </lineage>
</organism>
<evidence type="ECO:0000313" key="3">
    <source>
        <dbReference type="Proteomes" id="UP000467841"/>
    </source>
</evidence>
<feature type="compositionally biased region" description="Polar residues" evidence="1">
    <location>
        <begin position="217"/>
        <end position="227"/>
    </location>
</feature>
<keyword evidence="3" id="KW-1185">Reference proteome</keyword>
<evidence type="ECO:0000256" key="1">
    <source>
        <dbReference type="SAM" id="MobiDB-lite"/>
    </source>
</evidence>
<dbReference type="AlphaFoldDB" id="A0A6D2JQF3"/>
<name>A0A6D2JQF3_9BRAS</name>
<dbReference type="EMBL" id="CACVBM020001199">
    <property type="protein sequence ID" value="CAA7038852.1"/>
    <property type="molecule type" value="Genomic_DNA"/>
</dbReference>
<sequence>MVLLTGCCCPDILSEQTRADFPAGVFDNVQVVRSWSYVNVTYAKNVDQQGQAQVRSLIANGGGEADEELRFEDEDEDAEVDHLVALIKDDFPFEHNSWRGGVKADDVNVSTSTDSGAADGGDKSDCGSPLGTEGRERSEMRQGNGSERCRTNPATTEKAASGVGAGVDVEEIITRAAEVFQSRAVDMWETYVKQLKDHIATAVDTIRTELKDLVGDANNSTRQSNHSGEGIHTGTRTPPVDMDDTPTCSGGRKKGRNAPTWRRRTDGTPLPSGGPVCRPRTRNQKAVPEAKKSEETAVPRQRNGGGCSRRSGVGGGNTSEFSSAINLDSPDETSRTECGPLAEKGRSVAEDEVPISSFMRSRSAGNGEPSQRYDVVCSFYRSVRIDDGINLETELLTSLFATVEIVDVQTVAAVVKCIRIRDAAAAVRDYSKKRRSHS</sequence>
<comment type="caution">
    <text evidence="2">The sequence shown here is derived from an EMBL/GenBank/DDBJ whole genome shotgun (WGS) entry which is preliminary data.</text>
</comment>
<evidence type="ECO:0000313" key="2">
    <source>
        <dbReference type="EMBL" id="CAA7038852.1"/>
    </source>
</evidence>
<dbReference type="OrthoDB" id="10433336at2759"/>